<dbReference type="Gene3D" id="1.20.1250.20">
    <property type="entry name" value="MFS general substrate transporter like domains"/>
    <property type="match status" value="1"/>
</dbReference>
<feature type="transmembrane region" description="Helical" evidence="6">
    <location>
        <begin position="155"/>
        <end position="178"/>
    </location>
</feature>
<evidence type="ECO:0000256" key="6">
    <source>
        <dbReference type="SAM" id="Phobius"/>
    </source>
</evidence>
<dbReference type="CDD" id="cd17316">
    <property type="entry name" value="MFS_SV2_like"/>
    <property type="match status" value="1"/>
</dbReference>
<organism evidence="8 9">
    <name type="scientific">Acrocarpospora macrocephala</name>
    <dbReference type="NCBI Taxonomy" id="150177"/>
    <lineage>
        <taxon>Bacteria</taxon>
        <taxon>Bacillati</taxon>
        <taxon>Actinomycetota</taxon>
        <taxon>Actinomycetes</taxon>
        <taxon>Streptosporangiales</taxon>
        <taxon>Streptosporangiaceae</taxon>
        <taxon>Acrocarpospora</taxon>
    </lineage>
</organism>
<gene>
    <name evidence="8" type="ORF">Amac_055550</name>
</gene>
<dbReference type="InterPro" id="IPR036259">
    <property type="entry name" value="MFS_trans_sf"/>
</dbReference>
<dbReference type="Proteomes" id="UP000331127">
    <property type="component" value="Unassembled WGS sequence"/>
</dbReference>
<feature type="transmembrane region" description="Helical" evidence="6">
    <location>
        <begin position="362"/>
        <end position="383"/>
    </location>
</feature>
<keyword evidence="9" id="KW-1185">Reference proteome</keyword>
<evidence type="ECO:0000256" key="1">
    <source>
        <dbReference type="ARBA" id="ARBA00004651"/>
    </source>
</evidence>
<keyword evidence="2" id="KW-0813">Transport</keyword>
<evidence type="ECO:0000256" key="4">
    <source>
        <dbReference type="ARBA" id="ARBA00022989"/>
    </source>
</evidence>
<dbReference type="RefSeq" id="WP_170322675.1">
    <property type="nucleotide sequence ID" value="NZ_BAAAHL010000038.1"/>
</dbReference>
<feature type="transmembrane region" description="Helical" evidence="6">
    <location>
        <begin position="97"/>
        <end position="116"/>
    </location>
</feature>
<protein>
    <submittedName>
        <fullName evidence="8">MFS transporter</fullName>
    </submittedName>
</protein>
<keyword evidence="3 6" id="KW-0812">Transmembrane</keyword>
<feature type="transmembrane region" description="Helical" evidence="6">
    <location>
        <begin position="338"/>
        <end position="356"/>
    </location>
</feature>
<reference evidence="8 9" key="1">
    <citation type="submission" date="2019-10" db="EMBL/GenBank/DDBJ databases">
        <title>Whole genome shotgun sequence of Acrocarpospora macrocephala NBRC 16266.</title>
        <authorList>
            <person name="Ichikawa N."/>
            <person name="Kimura A."/>
            <person name="Kitahashi Y."/>
            <person name="Komaki H."/>
            <person name="Oguchi A."/>
        </authorList>
    </citation>
    <scope>NUCLEOTIDE SEQUENCE [LARGE SCALE GENOMIC DNA]</scope>
    <source>
        <strain evidence="8 9">NBRC 16266</strain>
    </source>
</reference>
<feature type="transmembrane region" description="Helical" evidence="6">
    <location>
        <begin position="309"/>
        <end position="331"/>
    </location>
</feature>
<dbReference type="EMBL" id="BLAE01000033">
    <property type="protein sequence ID" value="GES11958.1"/>
    <property type="molecule type" value="Genomic_DNA"/>
</dbReference>
<feature type="transmembrane region" description="Helical" evidence="6">
    <location>
        <begin position="404"/>
        <end position="423"/>
    </location>
</feature>
<feature type="transmembrane region" description="Helical" evidence="6">
    <location>
        <begin position="270"/>
        <end position="289"/>
    </location>
</feature>
<comment type="subcellular location">
    <subcellularLocation>
        <location evidence="1">Cell membrane</location>
        <topology evidence="1">Multi-pass membrane protein</topology>
    </subcellularLocation>
</comment>
<dbReference type="GO" id="GO:0022857">
    <property type="term" value="F:transmembrane transporter activity"/>
    <property type="evidence" value="ECO:0007669"/>
    <property type="project" value="InterPro"/>
</dbReference>
<feature type="transmembrane region" description="Helical" evidence="6">
    <location>
        <begin position="184"/>
        <end position="202"/>
    </location>
</feature>
<sequence>MSHTPLDSSVSAASINARIDAMPKVGLSRAAWFALMLCFFFANYDISVLTITLPAMRDEFGLAGAELGYPITWNLVGYCVGAYLFGHIADRHGRQRGLLLTIAALGAGGLLTAFSWDVWSLTFFRFLTGCGMGAVLALCSAYIGEMASKHQRGGYLSRLYTVGTVLLLLVGFASLPVLSAFAGGWRWLLAFGALVLLVLPLVNRRALVESPRWLVTVGRAGEADQIVRDMESRVGLPPGGAAVPAEAPVEQATTADEGRVPARALFKAPYLSRMLIVLGFWFIFYLAMYGYASYLPLILEGIGISTSDAVLVSVLTRAMPLISGVAAVLLVERMERRTMVVIGTLVFAAALLLISLDLGETVATIGALFSSFGIAFMATPAYTYTAEIFPTRARGTASAIADGVGHLGGAVTPFVVLPILTTYGARPASFVMVALLLIAAAIIRLGVRTRDRALAEIAT</sequence>
<keyword evidence="5 6" id="KW-0472">Membrane</keyword>
<evidence type="ECO:0000313" key="8">
    <source>
        <dbReference type="EMBL" id="GES11958.1"/>
    </source>
</evidence>
<feature type="domain" description="Major facilitator superfamily (MFS) profile" evidence="7">
    <location>
        <begin position="31"/>
        <end position="452"/>
    </location>
</feature>
<dbReference type="PROSITE" id="PS50850">
    <property type="entry name" value="MFS"/>
    <property type="match status" value="1"/>
</dbReference>
<comment type="caution">
    <text evidence="8">The sequence shown here is derived from an EMBL/GenBank/DDBJ whole genome shotgun (WGS) entry which is preliminary data.</text>
</comment>
<evidence type="ECO:0000256" key="3">
    <source>
        <dbReference type="ARBA" id="ARBA00022692"/>
    </source>
</evidence>
<evidence type="ECO:0000259" key="7">
    <source>
        <dbReference type="PROSITE" id="PS50850"/>
    </source>
</evidence>
<feature type="transmembrane region" description="Helical" evidence="6">
    <location>
        <begin position="122"/>
        <end position="143"/>
    </location>
</feature>
<dbReference type="InterPro" id="IPR005828">
    <property type="entry name" value="MFS_sugar_transport-like"/>
</dbReference>
<dbReference type="Pfam" id="PF00083">
    <property type="entry name" value="Sugar_tr"/>
    <property type="match status" value="1"/>
</dbReference>
<dbReference type="SUPFAM" id="SSF103473">
    <property type="entry name" value="MFS general substrate transporter"/>
    <property type="match status" value="1"/>
</dbReference>
<name>A0A5M3X0Y5_9ACTN</name>
<dbReference type="GO" id="GO:0005886">
    <property type="term" value="C:plasma membrane"/>
    <property type="evidence" value="ECO:0007669"/>
    <property type="project" value="UniProtKB-SubCell"/>
</dbReference>
<evidence type="ECO:0000256" key="5">
    <source>
        <dbReference type="ARBA" id="ARBA00023136"/>
    </source>
</evidence>
<feature type="transmembrane region" description="Helical" evidence="6">
    <location>
        <begin position="32"/>
        <end position="55"/>
    </location>
</feature>
<dbReference type="PANTHER" id="PTHR23511">
    <property type="entry name" value="SYNAPTIC VESICLE GLYCOPROTEIN 2"/>
    <property type="match status" value="1"/>
</dbReference>
<dbReference type="InterPro" id="IPR020846">
    <property type="entry name" value="MFS_dom"/>
</dbReference>
<dbReference type="AlphaFoldDB" id="A0A5M3X0Y5"/>
<feature type="transmembrane region" description="Helical" evidence="6">
    <location>
        <begin position="67"/>
        <end position="85"/>
    </location>
</feature>
<keyword evidence="4 6" id="KW-1133">Transmembrane helix</keyword>
<evidence type="ECO:0000313" key="9">
    <source>
        <dbReference type="Proteomes" id="UP000331127"/>
    </source>
</evidence>
<accession>A0A5M3X0Y5</accession>
<feature type="transmembrane region" description="Helical" evidence="6">
    <location>
        <begin position="429"/>
        <end position="447"/>
    </location>
</feature>
<evidence type="ECO:0000256" key="2">
    <source>
        <dbReference type="ARBA" id="ARBA00022448"/>
    </source>
</evidence>
<proteinExistence type="predicted"/>